<evidence type="ECO:0000313" key="2">
    <source>
        <dbReference type="EMBL" id="MEI4549711.1"/>
    </source>
</evidence>
<proteinExistence type="predicted"/>
<dbReference type="EMBL" id="JBAWKS010000001">
    <property type="protein sequence ID" value="MEI4549711.1"/>
    <property type="molecule type" value="Genomic_DNA"/>
</dbReference>
<dbReference type="SUPFAM" id="SSF55729">
    <property type="entry name" value="Acyl-CoA N-acyltransferases (Nat)"/>
    <property type="match status" value="1"/>
</dbReference>
<reference evidence="2 3" key="1">
    <citation type="submission" date="2023-12" db="EMBL/GenBank/DDBJ databases">
        <title>Friends and Foes: Symbiotic and Algicidal bacterial influence on Karenia brevis blooms.</title>
        <authorList>
            <person name="Fei C."/>
            <person name="Mohamed A.R."/>
            <person name="Booker A."/>
            <person name="Arshad M."/>
            <person name="Klass S."/>
            <person name="Ahn S."/>
            <person name="Gilbert P.M."/>
            <person name="Heil C.A."/>
            <person name="Martinez J.M."/>
            <person name="Amin S.A."/>
        </authorList>
    </citation>
    <scope>NUCLEOTIDE SEQUENCE [LARGE SCALE GENOMIC DNA]</scope>
    <source>
        <strain evidence="2 3">CE15</strain>
    </source>
</reference>
<protein>
    <submittedName>
        <fullName evidence="2">GNAT family N-acetyltransferase</fullName>
    </submittedName>
</protein>
<organism evidence="2 3">
    <name type="scientific">Pseudoalteromonas spongiae</name>
    <dbReference type="NCBI Taxonomy" id="298657"/>
    <lineage>
        <taxon>Bacteria</taxon>
        <taxon>Pseudomonadati</taxon>
        <taxon>Pseudomonadota</taxon>
        <taxon>Gammaproteobacteria</taxon>
        <taxon>Alteromonadales</taxon>
        <taxon>Pseudoalteromonadaceae</taxon>
        <taxon>Pseudoalteromonas</taxon>
    </lineage>
</organism>
<dbReference type="InterPro" id="IPR000182">
    <property type="entry name" value="GNAT_dom"/>
</dbReference>
<dbReference type="CDD" id="cd04301">
    <property type="entry name" value="NAT_SF"/>
    <property type="match status" value="1"/>
</dbReference>
<sequence>MADETLATPALDTELKASYLTAEDCKIAASVLYQAYHDDELFQQILGYDKANKGAYEKKLRLLIREELASFWQSHQHIIGVFAGDNLLAVSCVQKANDALAADRVWHWRLKLMLNTGVLSTNQLIEKEKAIHQAVASFSDCCFISLFAVDPHVQHQGIGRYLLRAIDDVVKSDGAQASAVFITRERFHDLFISEGYQGETELTFTKVSGKLFVKQKG</sequence>
<gene>
    <name evidence="2" type="ORF">WAE96_08375</name>
</gene>
<name>A0ABU8ES54_9GAMM</name>
<accession>A0ABU8ES54</accession>
<feature type="domain" description="N-acetyltransferase" evidence="1">
    <location>
        <begin position="138"/>
        <end position="177"/>
    </location>
</feature>
<evidence type="ECO:0000259" key="1">
    <source>
        <dbReference type="Pfam" id="PF00583"/>
    </source>
</evidence>
<evidence type="ECO:0000313" key="3">
    <source>
        <dbReference type="Proteomes" id="UP001382455"/>
    </source>
</evidence>
<dbReference type="InterPro" id="IPR016181">
    <property type="entry name" value="Acyl_CoA_acyltransferase"/>
</dbReference>
<keyword evidence="3" id="KW-1185">Reference proteome</keyword>
<dbReference type="Pfam" id="PF00583">
    <property type="entry name" value="Acetyltransf_1"/>
    <property type="match status" value="1"/>
</dbReference>
<dbReference type="Proteomes" id="UP001382455">
    <property type="component" value="Unassembled WGS sequence"/>
</dbReference>
<dbReference type="Gene3D" id="3.40.630.30">
    <property type="match status" value="1"/>
</dbReference>
<comment type="caution">
    <text evidence="2">The sequence shown here is derived from an EMBL/GenBank/DDBJ whole genome shotgun (WGS) entry which is preliminary data.</text>
</comment>
<dbReference type="RefSeq" id="WP_336435167.1">
    <property type="nucleotide sequence ID" value="NZ_JBAWKS010000001.1"/>
</dbReference>